<evidence type="ECO:0000313" key="3">
    <source>
        <dbReference type="WBParaSite" id="scaffold6647_cov294.g11098"/>
    </source>
</evidence>
<keyword evidence="1" id="KW-0812">Transmembrane</keyword>
<keyword evidence="1" id="KW-0472">Membrane</keyword>
<accession>A0A915MZJ1</accession>
<protein>
    <submittedName>
        <fullName evidence="3">Uncharacterized protein</fullName>
    </submittedName>
</protein>
<evidence type="ECO:0000313" key="2">
    <source>
        <dbReference type="Proteomes" id="UP000887561"/>
    </source>
</evidence>
<name>A0A915MZJ1_MELJA</name>
<organism evidence="2 3">
    <name type="scientific">Meloidogyne javanica</name>
    <name type="common">Root-knot nematode worm</name>
    <dbReference type="NCBI Taxonomy" id="6303"/>
    <lineage>
        <taxon>Eukaryota</taxon>
        <taxon>Metazoa</taxon>
        <taxon>Ecdysozoa</taxon>
        <taxon>Nematoda</taxon>
        <taxon>Chromadorea</taxon>
        <taxon>Rhabditida</taxon>
        <taxon>Tylenchina</taxon>
        <taxon>Tylenchomorpha</taxon>
        <taxon>Tylenchoidea</taxon>
        <taxon>Meloidogynidae</taxon>
        <taxon>Meloidogyninae</taxon>
        <taxon>Meloidogyne</taxon>
        <taxon>Meloidogyne incognita group</taxon>
    </lineage>
</organism>
<evidence type="ECO:0000256" key="1">
    <source>
        <dbReference type="SAM" id="Phobius"/>
    </source>
</evidence>
<feature type="transmembrane region" description="Helical" evidence="1">
    <location>
        <begin position="63"/>
        <end position="81"/>
    </location>
</feature>
<dbReference type="WBParaSite" id="scaffold6647_cov294.g11098">
    <property type="protein sequence ID" value="scaffold6647_cov294.g11098"/>
    <property type="gene ID" value="scaffold6647_cov294.g11098"/>
</dbReference>
<keyword evidence="1" id="KW-1133">Transmembrane helix</keyword>
<proteinExistence type="predicted"/>
<dbReference type="AlphaFoldDB" id="A0A915MZJ1"/>
<reference evidence="3" key="1">
    <citation type="submission" date="2022-11" db="UniProtKB">
        <authorList>
            <consortium name="WormBaseParasite"/>
        </authorList>
    </citation>
    <scope>IDENTIFICATION</scope>
</reference>
<dbReference type="Proteomes" id="UP000887561">
    <property type="component" value="Unplaced"/>
</dbReference>
<keyword evidence="2" id="KW-1185">Reference proteome</keyword>
<sequence>MTIEGNDKRFAVVSVKFISLLQRKEALSVRSRCSESTYLFRFVGINNSKESDNWWKLELAVKIGFYLSLITLILAIIRYVYKKKFSSSKRSLYHTVQVKSPPALEEFQEKDIILAAESIRQKLGKKDYERLQEEFI</sequence>